<dbReference type="AlphaFoldDB" id="A0A7W3N1U9"/>
<accession>A0A7W3N1U9</accession>
<keyword evidence="3" id="KW-1185">Reference proteome</keyword>
<reference evidence="2 3" key="1">
    <citation type="submission" date="2020-08" db="EMBL/GenBank/DDBJ databases">
        <title>Sequencing the genomes of 1000 actinobacteria strains.</title>
        <authorList>
            <person name="Klenk H.-P."/>
        </authorList>
    </citation>
    <scope>NUCLEOTIDE SEQUENCE [LARGE SCALE GENOMIC DNA]</scope>
    <source>
        <strain evidence="2 3">DSM 45823</strain>
    </source>
</reference>
<protein>
    <recommendedName>
        <fullName evidence="4">Helix-turn-helix domain-containing protein</fullName>
    </recommendedName>
</protein>
<organism evidence="2 3">
    <name type="scientific">Thermomonospora cellulosilytica</name>
    <dbReference type="NCBI Taxonomy" id="1411118"/>
    <lineage>
        <taxon>Bacteria</taxon>
        <taxon>Bacillati</taxon>
        <taxon>Actinomycetota</taxon>
        <taxon>Actinomycetes</taxon>
        <taxon>Streptosporangiales</taxon>
        <taxon>Thermomonosporaceae</taxon>
        <taxon>Thermomonospora</taxon>
    </lineage>
</organism>
<dbReference type="Proteomes" id="UP000539313">
    <property type="component" value="Unassembled WGS sequence"/>
</dbReference>
<dbReference type="EMBL" id="JACJII010000001">
    <property type="protein sequence ID" value="MBA9005990.1"/>
    <property type="molecule type" value="Genomic_DNA"/>
</dbReference>
<name>A0A7W3N1U9_9ACTN</name>
<gene>
    <name evidence="2" type="ORF">HNR21_004872</name>
</gene>
<evidence type="ECO:0008006" key="4">
    <source>
        <dbReference type="Google" id="ProtNLM"/>
    </source>
</evidence>
<comment type="caution">
    <text evidence="2">The sequence shown here is derived from an EMBL/GenBank/DDBJ whole genome shotgun (WGS) entry which is preliminary data.</text>
</comment>
<feature type="region of interest" description="Disordered" evidence="1">
    <location>
        <begin position="151"/>
        <end position="184"/>
    </location>
</feature>
<evidence type="ECO:0000256" key="1">
    <source>
        <dbReference type="SAM" id="MobiDB-lite"/>
    </source>
</evidence>
<dbReference type="RefSeq" id="WP_182707038.1">
    <property type="nucleotide sequence ID" value="NZ_JACJII010000001.1"/>
</dbReference>
<sequence length="184" mass="20827">MQEPESAGQPGQAELDAPGITPLGRFEWERAIRRVRLGFYDSPRQDPKRWVRHATVQQVALVIATYGDLDGSRVFPSAERVARVCELDVRTVETCLRRLRALHLLQMVRPRRSPGRRGGPGRPAEYRLTAPTDLLERVAYLDPEEKLLVVPPGAVTGPARKPRARRQPRQEQEQLWTAGETPPE</sequence>
<evidence type="ECO:0000313" key="2">
    <source>
        <dbReference type="EMBL" id="MBA9005990.1"/>
    </source>
</evidence>
<proteinExistence type="predicted"/>
<evidence type="ECO:0000313" key="3">
    <source>
        <dbReference type="Proteomes" id="UP000539313"/>
    </source>
</evidence>